<feature type="region of interest" description="Disordered" evidence="8">
    <location>
        <begin position="374"/>
        <end position="393"/>
    </location>
</feature>
<evidence type="ECO:0000256" key="4">
    <source>
        <dbReference type="ARBA" id="ARBA00044692"/>
    </source>
</evidence>
<comment type="subcellular location">
    <subcellularLocation>
        <location evidence="7">Nucleus</location>
    </subcellularLocation>
</comment>
<dbReference type="GO" id="GO:0003723">
    <property type="term" value="F:RNA binding"/>
    <property type="evidence" value="ECO:0007669"/>
    <property type="project" value="UniProtKB-KW"/>
</dbReference>
<dbReference type="EMBL" id="KB456265">
    <property type="protein sequence ID" value="EMF12300.1"/>
    <property type="molecule type" value="Genomic_DNA"/>
</dbReference>
<keyword evidence="7" id="KW-0547">Nucleotide-binding</keyword>
<gene>
    <name evidence="10" type="ORF">SEPMUDRAFT_68074</name>
</gene>
<comment type="similarity">
    <text evidence="2 7">Belongs to the DXO/Dom3Z family.</text>
</comment>
<reference evidence="10 11" key="1">
    <citation type="journal article" date="2012" name="PLoS Pathog.">
        <title>Diverse lifestyles and strategies of plant pathogenesis encoded in the genomes of eighteen Dothideomycetes fungi.</title>
        <authorList>
            <person name="Ohm R.A."/>
            <person name="Feau N."/>
            <person name="Henrissat B."/>
            <person name="Schoch C.L."/>
            <person name="Horwitz B.A."/>
            <person name="Barry K.W."/>
            <person name="Condon B.J."/>
            <person name="Copeland A.C."/>
            <person name="Dhillon B."/>
            <person name="Glaser F."/>
            <person name="Hesse C.N."/>
            <person name="Kosti I."/>
            <person name="LaButti K."/>
            <person name="Lindquist E.A."/>
            <person name="Lucas S."/>
            <person name="Salamov A.A."/>
            <person name="Bradshaw R.E."/>
            <person name="Ciuffetti L."/>
            <person name="Hamelin R.C."/>
            <person name="Kema G.H.J."/>
            <person name="Lawrence C."/>
            <person name="Scott J.A."/>
            <person name="Spatafora J.W."/>
            <person name="Turgeon B.G."/>
            <person name="de Wit P.J.G.M."/>
            <person name="Zhong S."/>
            <person name="Goodwin S.B."/>
            <person name="Grigoriev I.V."/>
        </authorList>
    </citation>
    <scope>NUCLEOTIDE SEQUENCE [LARGE SCALE GENOMIC DNA]</scope>
    <source>
        <strain evidence="10 11">SO2202</strain>
    </source>
</reference>
<dbReference type="GeneID" id="27906946"/>
<evidence type="ECO:0000256" key="7">
    <source>
        <dbReference type="RuleBase" id="RU367113"/>
    </source>
</evidence>
<dbReference type="Pfam" id="PF08652">
    <property type="entry name" value="RAI1"/>
    <property type="match status" value="1"/>
</dbReference>
<dbReference type="GO" id="GO:0000166">
    <property type="term" value="F:nucleotide binding"/>
    <property type="evidence" value="ECO:0007669"/>
    <property type="project" value="UniProtKB-KW"/>
</dbReference>
<feature type="domain" description="RAI1-like" evidence="9">
    <location>
        <begin position="20"/>
        <end position="372"/>
    </location>
</feature>
<dbReference type="OMA" id="ACTPYEN"/>
<organism evidence="10 11">
    <name type="scientific">Sphaerulina musiva (strain SO2202)</name>
    <name type="common">Poplar stem canker fungus</name>
    <name type="synonym">Septoria musiva</name>
    <dbReference type="NCBI Taxonomy" id="692275"/>
    <lineage>
        <taxon>Eukaryota</taxon>
        <taxon>Fungi</taxon>
        <taxon>Dikarya</taxon>
        <taxon>Ascomycota</taxon>
        <taxon>Pezizomycotina</taxon>
        <taxon>Dothideomycetes</taxon>
        <taxon>Dothideomycetidae</taxon>
        <taxon>Mycosphaerellales</taxon>
        <taxon>Mycosphaerellaceae</taxon>
        <taxon>Sphaerulina</taxon>
    </lineage>
</organism>
<dbReference type="STRING" id="692275.N1QKH8"/>
<dbReference type="GO" id="GO:0000956">
    <property type="term" value="P:nuclear-transcribed mRNA catabolic process"/>
    <property type="evidence" value="ECO:0007669"/>
    <property type="project" value="TreeGrafter"/>
</dbReference>
<name>N1QKH8_SPHMS</name>
<sequence length="393" mass="45942">MLHFKFHDLTPFQAKSAAIKRPREITEFSFDDKHVCFPLDDRSLRYYYPPFFHLPGDRAQNRIDLSKGYESFEKYNDQPNLHLNPLLDTIRHHEQKTGTRLDADIITWRGMMTKILTAPFDEYGEFEMNATVYQGTIYIEENQSAKEAQTKVEDSQQRARRAMFDPDQMSFWGYKFETLSTLPRPLAECSREEVENRENEIVNNYAQYCSVVRTGIGNHTIVIGGEVDAVEGCKPDNPDDPIPYVELKTSASFRASDHRAASKFERKMCRFWAQSFLLGVPKIIIGFRTVHGHLERLEEWKTLDIPTFVQRQGLRTWNGNTCINFAAAFLDFLREHVRGNGTWTIERRKGAQEISLHKISEEYSREIVPPVFYEHREQQQQQQQQKEEEEGLS</sequence>
<dbReference type="PANTHER" id="PTHR12395:SF9">
    <property type="entry name" value="DECAPPING AND EXORIBONUCLEASE PROTEIN"/>
    <property type="match status" value="1"/>
</dbReference>
<evidence type="ECO:0000256" key="3">
    <source>
        <dbReference type="ARBA" id="ARBA00044676"/>
    </source>
</evidence>
<evidence type="ECO:0000256" key="2">
    <source>
        <dbReference type="ARBA" id="ARBA00006562"/>
    </source>
</evidence>
<dbReference type="GO" id="GO:0005829">
    <property type="term" value="C:cytosol"/>
    <property type="evidence" value="ECO:0007669"/>
    <property type="project" value="TreeGrafter"/>
</dbReference>
<dbReference type="InterPro" id="IPR013961">
    <property type="entry name" value="RAI1"/>
</dbReference>
<keyword evidence="11" id="KW-1185">Reference proteome</keyword>
<dbReference type="PANTHER" id="PTHR12395">
    <property type="entry name" value="DOM-3 RELATED"/>
    <property type="match status" value="1"/>
</dbReference>
<evidence type="ECO:0000259" key="9">
    <source>
        <dbReference type="Pfam" id="PF08652"/>
    </source>
</evidence>
<dbReference type="GO" id="GO:0110155">
    <property type="term" value="P:NAD-cap decapping"/>
    <property type="evidence" value="ECO:0007669"/>
    <property type="project" value="TreeGrafter"/>
</dbReference>
<proteinExistence type="inferred from homology"/>
<comment type="function">
    <text evidence="5">Decapping enzyme for NAD-capped RNAs: specifically hydrolyzes the nicotinamide adenine dinucleotide (NAD) cap from a subset of RNAs by removing the entire NAD moiety from the 5'-end of an NAD-capped RNA. The NAD-cap is present at the 5'-end of some RNAs and snoRNAs. In contrast to the canonical 5'-end N7 methylguanosine (m7G) cap, the NAD cap promotes mRNA decay. Also acts as a non-canonical decapping enzyme that removes the entire cap structure of m7G capped or incompletely capped RNAs. Has decapping activity toward incomplete 5'-end m7G cap mRNAs such as unmethylated 5'-end-capped RNA (cap0), while it has no activity toward 2'-O-ribose methylated m7G cap (cap1). Also possesses RNA 5'-pyrophosphohydrolase activity by hydrolyzing the 5'-end triphosphate to release pyrophosphates. Stimulates exoribonuclease activity of Rat1, allowing it to degrade RNAs with stable secondary structure more effectively.</text>
</comment>
<dbReference type="RefSeq" id="XP_016760421.1">
    <property type="nucleotide sequence ID" value="XM_016909809.1"/>
</dbReference>
<comment type="catalytic activity">
    <reaction evidence="3">
        <text>a 5'-end (N(7)-methyl 5'-triphosphoguanosine)-ribonucleoside-ribonucleotide in mRNA + H2O = a (N(7)-methyl 5'-triphosphoguanosine)-nucleoside + a 5'-end phospho-ribonucleoside in mRNA + H(+)</text>
        <dbReference type="Rhea" id="RHEA:66928"/>
        <dbReference type="Rhea" id="RHEA-COMP:15692"/>
        <dbReference type="Rhea" id="RHEA-COMP:17313"/>
        <dbReference type="ChEBI" id="CHEBI:15377"/>
        <dbReference type="ChEBI" id="CHEBI:15378"/>
        <dbReference type="ChEBI" id="CHEBI:138282"/>
        <dbReference type="ChEBI" id="CHEBI:172876"/>
        <dbReference type="ChEBI" id="CHEBI:172877"/>
    </reaction>
    <physiologicalReaction direction="left-to-right" evidence="3">
        <dbReference type="Rhea" id="RHEA:66929"/>
    </physiologicalReaction>
</comment>
<evidence type="ECO:0000313" key="11">
    <source>
        <dbReference type="Proteomes" id="UP000016931"/>
    </source>
</evidence>
<dbReference type="eggNOG" id="KOG1982">
    <property type="taxonomic scope" value="Eukaryota"/>
</dbReference>
<evidence type="ECO:0000256" key="6">
    <source>
        <dbReference type="ARBA" id="ARBA00048124"/>
    </source>
</evidence>
<protein>
    <recommendedName>
        <fullName evidence="7">Decapping nuclease</fullName>
        <ecNumber evidence="7">3.6.1.-</ecNumber>
    </recommendedName>
</protein>
<comment type="catalytic activity">
    <reaction evidence="4">
        <text>a 5'-end triphospho-ribonucleoside in mRNA + H2O = a 5'-end phospho-ribonucleoside in mRNA + diphosphate + H(+)</text>
        <dbReference type="Rhea" id="RHEA:78683"/>
        <dbReference type="Rhea" id="RHEA-COMP:15692"/>
        <dbReference type="Rhea" id="RHEA-COMP:17164"/>
        <dbReference type="ChEBI" id="CHEBI:15377"/>
        <dbReference type="ChEBI" id="CHEBI:15378"/>
        <dbReference type="ChEBI" id="CHEBI:33019"/>
        <dbReference type="ChEBI" id="CHEBI:138282"/>
        <dbReference type="ChEBI" id="CHEBI:167618"/>
    </reaction>
    <physiologicalReaction direction="left-to-right" evidence="4">
        <dbReference type="Rhea" id="RHEA:78684"/>
    </physiologicalReaction>
</comment>
<evidence type="ECO:0000313" key="10">
    <source>
        <dbReference type="EMBL" id="EMF12300.1"/>
    </source>
</evidence>
<dbReference type="InterPro" id="IPR039039">
    <property type="entry name" value="RAI1-like_fam"/>
</dbReference>
<keyword evidence="7" id="KW-0378">Hydrolase</keyword>
<dbReference type="OrthoDB" id="5853397at2759"/>
<dbReference type="AlphaFoldDB" id="N1QKH8"/>
<dbReference type="GO" id="GO:0046872">
    <property type="term" value="F:metal ion binding"/>
    <property type="evidence" value="ECO:0007669"/>
    <property type="project" value="UniProtKB-KW"/>
</dbReference>
<evidence type="ECO:0000256" key="8">
    <source>
        <dbReference type="SAM" id="MobiDB-lite"/>
    </source>
</evidence>
<keyword evidence="7" id="KW-0479">Metal-binding</keyword>
<comment type="cofactor">
    <cofactor evidence="1 7">
        <name>a divalent metal cation</name>
        <dbReference type="ChEBI" id="CHEBI:60240"/>
    </cofactor>
</comment>
<dbReference type="GO" id="GO:0005634">
    <property type="term" value="C:nucleus"/>
    <property type="evidence" value="ECO:0007669"/>
    <property type="project" value="UniProtKB-SubCell"/>
</dbReference>
<keyword evidence="7" id="KW-0694">RNA-binding</keyword>
<dbReference type="Proteomes" id="UP000016931">
    <property type="component" value="Unassembled WGS sequence"/>
</dbReference>
<accession>N1QKH8</accession>
<dbReference type="GO" id="GO:0004518">
    <property type="term" value="F:nuclease activity"/>
    <property type="evidence" value="ECO:0007669"/>
    <property type="project" value="UniProtKB-KW"/>
</dbReference>
<evidence type="ECO:0000256" key="5">
    <source>
        <dbReference type="ARBA" id="ARBA00046211"/>
    </source>
</evidence>
<keyword evidence="7" id="KW-0540">Nuclease</keyword>
<keyword evidence="7" id="KW-0539">Nucleus</keyword>
<dbReference type="HOGENOM" id="CLU_024877_4_1_1"/>
<dbReference type="EC" id="3.6.1.-" evidence="7"/>
<dbReference type="GO" id="GO:0034353">
    <property type="term" value="F:mRNA 5'-diphosphatase activity"/>
    <property type="evidence" value="ECO:0007669"/>
    <property type="project" value="TreeGrafter"/>
</dbReference>
<evidence type="ECO:0000256" key="1">
    <source>
        <dbReference type="ARBA" id="ARBA00001968"/>
    </source>
</evidence>
<comment type="catalytic activity">
    <reaction evidence="6">
        <text>a 5'-end NAD(+)-phospho-ribonucleoside in mRNA + H2O = a 5'-end phospho-ribonucleoside in mRNA + NAD(+) + H(+)</text>
        <dbReference type="Rhea" id="RHEA:60880"/>
        <dbReference type="Rhea" id="RHEA-COMP:15692"/>
        <dbReference type="Rhea" id="RHEA-COMP:15698"/>
        <dbReference type="ChEBI" id="CHEBI:15377"/>
        <dbReference type="ChEBI" id="CHEBI:15378"/>
        <dbReference type="ChEBI" id="CHEBI:57540"/>
        <dbReference type="ChEBI" id="CHEBI:138282"/>
        <dbReference type="ChEBI" id="CHEBI:144029"/>
    </reaction>
    <physiologicalReaction direction="left-to-right" evidence="6">
        <dbReference type="Rhea" id="RHEA:60881"/>
    </physiologicalReaction>
</comment>